<reference evidence="2 3" key="1">
    <citation type="submission" date="2015-08" db="EMBL/GenBank/DDBJ databases">
        <title>Next Generation Sequencing and Analysis of the Genome of Puccinia sorghi L Schw, the Causal Agent of Maize Common Rust.</title>
        <authorList>
            <person name="Rochi L."/>
            <person name="Burguener G."/>
            <person name="Darino M."/>
            <person name="Turjanski A."/>
            <person name="Kreff E."/>
            <person name="Dieguez M.J."/>
            <person name="Sacco F."/>
        </authorList>
    </citation>
    <scope>NUCLEOTIDE SEQUENCE [LARGE SCALE GENOMIC DNA]</scope>
    <source>
        <strain evidence="2 3">RO10H11247</strain>
    </source>
</reference>
<comment type="caution">
    <text evidence="2">The sequence shown here is derived from an EMBL/GenBank/DDBJ whole genome shotgun (WGS) entry which is preliminary data.</text>
</comment>
<evidence type="ECO:0000256" key="1">
    <source>
        <dbReference type="SAM" id="Phobius"/>
    </source>
</evidence>
<feature type="transmembrane region" description="Helical" evidence="1">
    <location>
        <begin position="440"/>
        <end position="457"/>
    </location>
</feature>
<evidence type="ECO:0000313" key="3">
    <source>
        <dbReference type="Proteomes" id="UP000037035"/>
    </source>
</evidence>
<feature type="transmembrane region" description="Helical" evidence="1">
    <location>
        <begin position="393"/>
        <end position="420"/>
    </location>
</feature>
<keyword evidence="1" id="KW-1133">Transmembrane helix</keyword>
<evidence type="ECO:0000313" key="2">
    <source>
        <dbReference type="EMBL" id="KNZ55205.1"/>
    </source>
</evidence>
<keyword evidence="1" id="KW-0812">Transmembrane</keyword>
<organism evidence="2 3">
    <name type="scientific">Puccinia sorghi</name>
    <dbReference type="NCBI Taxonomy" id="27349"/>
    <lineage>
        <taxon>Eukaryota</taxon>
        <taxon>Fungi</taxon>
        <taxon>Dikarya</taxon>
        <taxon>Basidiomycota</taxon>
        <taxon>Pucciniomycotina</taxon>
        <taxon>Pucciniomycetes</taxon>
        <taxon>Pucciniales</taxon>
        <taxon>Pucciniaceae</taxon>
        <taxon>Puccinia</taxon>
    </lineage>
</organism>
<accession>A0A0L6V4Z2</accession>
<sequence>MHISNHFLFFFEIKVLKKFNIDISFPNGRDVKSSNNLLWPILKMHFSIKNLCFLCTDMLRSPLWIYSHIPTSVPDWIAKCALIPQAMLSKGQIRGELDMWSGHDTANGGQNVSGPMEKLCVTPILLCLLEAILSTVASYATRGIKNSIRLLSYHSCGGPIRFQVSNTHNYIFSLYEYLKPQSLSVTPWLASSSGLYLYFEYYFISQPIRIQDSVVICGQSAFRIQFSSSDQPQLTVQLTDFTQFSSHIPNQSGAMVQTTSKVGVGMGTLENIQDLPTFFQIQIYIKNSIDKTNPNIWWRPVKIKYNTNHDKYLNDNCFRSLSSPLSSSIHLALYVIPTQVRQASNTISSLITWFYFFIHWQGIVNKVLCLVTSSSKKKFCSSQKPFLLATTDWLGRITLTTMLLVLAGTQPLYGFTLTVIMCLGLEDHKTPEKTYSTFSYYIPLQVYFPSVFSLFLLDKLIQWTQQYNQMATIIMTIKNHKQEEQNDTSKLVSVVAVCAHECLYVFESVMDTIQSTKLVKKNRAGFGKSGVVVIVHRRYLILVLFLFLFLFFFFRLCINMIEARLSFFGLVYIYIYIFYNMWCACVCRVVRGRDQIVWEGWSDEWG</sequence>
<dbReference type="VEuPathDB" id="FungiDB:VP01_273g3"/>
<keyword evidence="1" id="KW-0472">Membrane</keyword>
<name>A0A0L6V4Z2_9BASI</name>
<dbReference type="AlphaFoldDB" id="A0A0L6V4Z2"/>
<feature type="transmembrane region" description="Helical" evidence="1">
    <location>
        <begin position="350"/>
        <end position="372"/>
    </location>
</feature>
<keyword evidence="3" id="KW-1185">Reference proteome</keyword>
<dbReference type="EMBL" id="LAVV01007657">
    <property type="protein sequence ID" value="KNZ55205.1"/>
    <property type="molecule type" value="Genomic_DNA"/>
</dbReference>
<feature type="transmembrane region" description="Helical" evidence="1">
    <location>
        <begin position="567"/>
        <end position="590"/>
    </location>
</feature>
<proteinExistence type="predicted"/>
<dbReference type="Proteomes" id="UP000037035">
    <property type="component" value="Unassembled WGS sequence"/>
</dbReference>
<feature type="transmembrane region" description="Helical" evidence="1">
    <location>
        <begin position="539"/>
        <end position="561"/>
    </location>
</feature>
<protein>
    <submittedName>
        <fullName evidence="2">Uncharacterized protein</fullName>
    </submittedName>
</protein>
<gene>
    <name evidence="2" type="ORF">VP01_273g3</name>
</gene>